<feature type="domain" description="Protein kinase" evidence="3">
    <location>
        <begin position="1113"/>
        <end position="1485"/>
    </location>
</feature>
<dbReference type="Gene3D" id="1.10.510.10">
    <property type="entry name" value="Transferase(Phosphotransferase) domain 1"/>
    <property type="match status" value="2"/>
</dbReference>
<dbReference type="PANTHER" id="PTHR44329">
    <property type="entry name" value="SERINE/THREONINE-PROTEIN KINASE TNNI3K-RELATED"/>
    <property type="match status" value="1"/>
</dbReference>
<comment type="caution">
    <text evidence="4">The sequence shown here is derived from an EMBL/GenBank/DDBJ whole genome shotgun (WGS) entry which is preliminary data.</text>
</comment>
<dbReference type="SMART" id="SM00220">
    <property type="entry name" value="S_TKc"/>
    <property type="match status" value="1"/>
</dbReference>
<feature type="compositionally biased region" description="Basic and acidic residues" evidence="1">
    <location>
        <begin position="748"/>
        <end position="765"/>
    </location>
</feature>
<dbReference type="InterPro" id="IPR051681">
    <property type="entry name" value="Ser/Thr_Kinases-Pseudokinases"/>
</dbReference>
<keyword evidence="2" id="KW-0812">Transmembrane</keyword>
<keyword evidence="2" id="KW-0472">Membrane</keyword>
<evidence type="ECO:0000256" key="1">
    <source>
        <dbReference type="SAM" id="MobiDB-lite"/>
    </source>
</evidence>
<accession>A0A835YGT6</accession>
<dbReference type="Gene3D" id="3.30.200.20">
    <property type="entry name" value="Phosphorylase Kinase, domain 1"/>
    <property type="match status" value="1"/>
</dbReference>
<feature type="compositionally biased region" description="Low complexity" evidence="1">
    <location>
        <begin position="1133"/>
        <end position="1155"/>
    </location>
</feature>
<feature type="compositionally biased region" description="Acidic residues" evidence="1">
    <location>
        <begin position="549"/>
        <end position="562"/>
    </location>
</feature>
<feature type="region of interest" description="Disordered" evidence="1">
    <location>
        <begin position="404"/>
        <end position="430"/>
    </location>
</feature>
<dbReference type="Pfam" id="PF07714">
    <property type="entry name" value="PK_Tyr_Ser-Thr"/>
    <property type="match status" value="3"/>
</dbReference>
<dbReference type="PROSITE" id="PS00108">
    <property type="entry name" value="PROTEIN_KINASE_ST"/>
    <property type="match status" value="1"/>
</dbReference>
<dbReference type="GO" id="GO:0004674">
    <property type="term" value="F:protein serine/threonine kinase activity"/>
    <property type="evidence" value="ECO:0007669"/>
    <property type="project" value="TreeGrafter"/>
</dbReference>
<feature type="compositionally biased region" description="Low complexity" evidence="1">
    <location>
        <begin position="988"/>
        <end position="1000"/>
    </location>
</feature>
<dbReference type="PANTHER" id="PTHR44329:SF214">
    <property type="entry name" value="PROTEIN KINASE DOMAIN-CONTAINING PROTEIN"/>
    <property type="match status" value="1"/>
</dbReference>
<feature type="compositionally biased region" description="Polar residues" evidence="1">
    <location>
        <begin position="265"/>
        <end position="277"/>
    </location>
</feature>
<reference evidence="4" key="1">
    <citation type="journal article" date="2020" name="bioRxiv">
        <title>Comparative genomics of Chlamydomonas.</title>
        <authorList>
            <person name="Craig R.J."/>
            <person name="Hasan A.R."/>
            <person name="Ness R.W."/>
            <person name="Keightley P.D."/>
        </authorList>
    </citation>
    <scope>NUCLEOTIDE SEQUENCE</scope>
    <source>
        <strain evidence="4">CCAP 11/70</strain>
    </source>
</reference>
<sequence>MLDLDFAGGRVLLLPGVTLRFVGVELRNVRLTSGVGLDLIEALPGATLALEDAAVFSFACPPSDATVRDLEASARPSETNDSRPQVLGGSGSWCRTNPAVARCYGSVELRDLVVAVPRQQLTANISAGGYAFAVTNSSLVCQQPVTPECGSRYGYDVCVAQQVQALHEQDPTWRQLAAAGGDTASRPPPPSPVAPAPAYGGRHALPSGAVAGIAVAATAAGFLLFAAMAMVAWCIYRRRGGRRGCASWCRDKAKLPPWADEGRSPSPSRGQTMSTPAASLRQHPMPAPSPALTETLPTAPATASAVAVPLDAPGLASPFTTRGRALVPPLPVAAGLTASAITSGPTSASSVARSEGFHSQYGAQPAAVGDVSVDGAPAAPSSARTSGNGLLAWPVGLGSLGFGMGSTARDRPPASTTMSPPPQPSPMLSRLSGLEHADFHSPPLGMIVGGAAPGAVAVAGISIDPRALLGGGSYGKVFRGTWQGRHVAVKVLQYGAELCNAVHNEVLLSQALRHPNLVAALHFVEIGEDGVVHEYGEVDDAQHLTEQDAPNEEDQHEAEPAEPEAGGACTSHATPDTGLHCGVTGASGWADSHGWTAVTTATGEQTSAMLPSVAASGAFGRPPDHPHASVRLRFGSSSALGPRPLQPLAGRARGPQTLYPAGPSAPGGHPAATAAAMADLGPPSAFSPAPGMSAAAGLASVGGPTLPPCPRVPLQFSRVSDSVGLSGGQAVFSGGFLCGGTFMEDDGSGEHDRQDMGTGGFEERGPGSPHMSLAAAASVGVIIGGGTEDSAAHAAAPSTAATGAANSAAVQARRYARGSEAGAVHYGAPAHTGAPILTAQRSEGGRLAISRAASDRAADAAALSKRARSAQLGAVLTAGAGGAGATRVTGNAQELMSSAVLTLTRQLQHNACRRGFVPLVPLTAGSRSMTMPLDYGGGEEEVWSTSDYLQASLGFGGSPAPPQAGAGRPPAPTLTQTLTLGALASHTSGSAAGSALSPGLTTSQGRGLAEREKKHSGRPFTRTNTTGGMGPPAWSWNPLRHPDSAASTAAALLDAGQPMARAGAVRRQTTTGLLGSSAAAASPSPLLSGRRSCAGPVGPEPERRYLARMPSALQPTSPAGGPMSRALAPAGSPTAPQLGGPLAAPAAAERSSPAPGLLPARPPSVTPSLSIARSGLASPAMRDPGGAMASGAAASDVLWLAAHTHPAEGCSHGFLVMELCEGGSVDAWRRSRWRESGQVPDMGVLLALAKDIARGMAFIHEHGVCHGDLKLSNCLLSEADRTGPISLASSMDRAAALAAAVGVRWRSGADSSTATPPTDLAASAGSMQATPGPNFSPTVPTAAAARALPFWRIAADGSLQPRWRVKVCDLGLARVLGTDATHVSTRPHGTASHLAPEVWAEGHVSQQSDVYAFGITLWELVTGDRPWRGLTAGRILHAVMLRAARPPLPEWLPPAFASIIHAAWDQDPRRRPSIAQLLSQLQAAAAAVSDGTQHAVPPAAEASAAAASLLSRAALIRAPAPSGGGNAQACGKIR</sequence>
<keyword evidence="5" id="KW-1185">Reference proteome</keyword>
<feature type="region of interest" description="Disordered" evidence="1">
    <location>
        <begin position="256"/>
        <end position="295"/>
    </location>
</feature>
<organism evidence="4 5">
    <name type="scientific">Edaphochlamys debaryana</name>
    <dbReference type="NCBI Taxonomy" id="47281"/>
    <lineage>
        <taxon>Eukaryota</taxon>
        <taxon>Viridiplantae</taxon>
        <taxon>Chlorophyta</taxon>
        <taxon>core chlorophytes</taxon>
        <taxon>Chlorophyceae</taxon>
        <taxon>CS clade</taxon>
        <taxon>Chlamydomonadales</taxon>
        <taxon>Chlamydomonadales incertae sedis</taxon>
        <taxon>Edaphochlamys</taxon>
    </lineage>
</organism>
<feature type="compositionally biased region" description="Low complexity" evidence="1">
    <location>
        <begin position="1074"/>
        <end position="1089"/>
    </location>
</feature>
<feature type="transmembrane region" description="Helical" evidence="2">
    <location>
        <begin position="209"/>
        <end position="233"/>
    </location>
</feature>
<feature type="region of interest" description="Disordered" evidence="1">
    <location>
        <begin position="746"/>
        <end position="769"/>
    </location>
</feature>
<feature type="region of interest" description="Disordered" evidence="1">
    <location>
        <begin position="548"/>
        <end position="573"/>
    </location>
</feature>
<dbReference type="OrthoDB" id="545952at2759"/>
<evidence type="ECO:0000259" key="3">
    <source>
        <dbReference type="PROSITE" id="PS50011"/>
    </source>
</evidence>
<feature type="region of interest" description="Disordered" evidence="1">
    <location>
        <begin position="637"/>
        <end position="674"/>
    </location>
</feature>
<proteinExistence type="predicted"/>
<feature type="region of interest" description="Disordered" evidence="1">
    <location>
        <begin position="1308"/>
        <end position="1327"/>
    </location>
</feature>
<feature type="region of interest" description="Disordered" evidence="1">
    <location>
        <begin position="953"/>
        <end position="974"/>
    </location>
</feature>
<dbReference type="InterPro" id="IPR001245">
    <property type="entry name" value="Ser-Thr/Tyr_kinase_cat_dom"/>
</dbReference>
<dbReference type="EMBL" id="JAEHOE010000010">
    <property type="protein sequence ID" value="KAG2498425.1"/>
    <property type="molecule type" value="Genomic_DNA"/>
</dbReference>
<dbReference type="InterPro" id="IPR011009">
    <property type="entry name" value="Kinase-like_dom_sf"/>
</dbReference>
<evidence type="ECO:0000313" key="4">
    <source>
        <dbReference type="EMBL" id="KAG2498425.1"/>
    </source>
</evidence>
<name>A0A835YGT6_9CHLO</name>
<gene>
    <name evidence="4" type="ORF">HYH03_003683</name>
</gene>
<feature type="compositionally biased region" description="Low complexity" evidence="1">
    <location>
        <begin position="963"/>
        <end position="974"/>
    </location>
</feature>
<dbReference type="InterPro" id="IPR000719">
    <property type="entry name" value="Prot_kinase_dom"/>
</dbReference>
<feature type="region of interest" description="Disordered" evidence="1">
    <location>
        <begin position="988"/>
        <end position="1042"/>
    </location>
</feature>
<dbReference type="PROSITE" id="PS50011">
    <property type="entry name" value="PROTEIN_KINASE_DOM"/>
    <property type="match status" value="1"/>
</dbReference>
<evidence type="ECO:0000256" key="2">
    <source>
        <dbReference type="SAM" id="Phobius"/>
    </source>
</evidence>
<dbReference type="GO" id="GO:0005524">
    <property type="term" value="F:ATP binding"/>
    <property type="evidence" value="ECO:0007669"/>
    <property type="project" value="InterPro"/>
</dbReference>
<feature type="compositionally biased region" description="Low complexity" evidence="1">
    <location>
        <begin position="660"/>
        <end position="674"/>
    </location>
</feature>
<dbReference type="InterPro" id="IPR008271">
    <property type="entry name" value="Ser/Thr_kinase_AS"/>
</dbReference>
<feature type="region of interest" description="Disordered" evidence="1">
    <location>
        <begin position="1074"/>
        <end position="1165"/>
    </location>
</feature>
<protein>
    <recommendedName>
        <fullName evidence="3">Protein kinase domain-containing protein</fullName>
    </recommendedName>
</protein>
<keyword evidence="2" id="KW-1133">Transmembrane helix</keyword>
<dbReference type="Proteomes" id="UP000612055">
    <property type="component" value="Unassembled WGS sequence"/>
</dbReference>
<evidence type="ECO:0000313" key="5">
    <source>
        <dbReference type="Proteomes" id="UP000612055"/>
    </source>
</evidence>
<dbReference type="SUPFAM" id="SSF56112">
    <property type="entry name" value="Protein kinase-like (PK-like)"/>
    <property type="match status" value="1"/>
</dbReference>